<dbReference type="EMBL" id="CP037423">
    <property type="protein sequence ID" value="QDV45023.1"/>
    <property type="molecule type" value="Genomic_DNA"/>
</dbReference>
<reference evidence="2 3" key="1">
    <citation type="submission" date="2019-03" db="EMBL/GenBank/DDBJ databases">
        <title>Deep-cultivation of Planctomycetes and their phenomic and genomic characterization uncovers novel biology.</title>
        <authorList>
            <person name="Wiegand S."/>
            <person name="Jogler M."/>
            <person name="Boedeker C."/>
            <person name="Pinto D."/>
            <person name="Vollmers J."/>
            <person name="Rivas-Marin E."/>
            <person name="Kohn T."/>
            <person name="Peeters S.H."/>
            <person name="Heuer A."/>
            <person name="Rast P."/>
            <person name="Oberbeckmann S."/>
            <person name="Bunk B."/>
            <person name="Jeske O."/>
            <person name="Meyerdierks A."/>
            <person name="Storesund J.E."/>
            <person name="Kallscheuer N."/>
            <person name="Luecker S."/>
            <person name="Lage O.M."/>
            <person name="Pohl T."/>
            <person name="Merkel B.J."/>
            <person name="Hornburger P."/>
            <person name="Mueller R.-W."/>
            <person name="Bruemmer F."/>
            <person name="Labrenz M."/>
            <person name="Spormann A.M."/>
            <person name="Op den Camp H."/>
            <person name="Overmann J."/>
            <person name="Amann R."/>
            <person name="Jetten M.S.M."/>
            <person name="Mascher T."/>
            <person name="Medema M.H."/>
            <person name="Devos D.P."/>
            <person name="Kaster A.-K."/>
            <person name="Ovreas L."/>
            <person name="Rohde M."/>
            <person name="Galperin M.Y."/>
            <person name="Jogler C."/>
        </authorList>
    </citation>
    <scope>NUCLEOTIDE SEQUENCE [LARGE SCALE GENOMIC DNA]</scope>
    <source>
        <strain evidence="2 3">Enr13</strain>
    </source>
</reference>
<gene>
    <name evidence="2" type="ORF">Enr13x_48960</name>
</gene>
<accession>A0A518HW25</accession>
<organism evidence="2 3">
    <name type="scientific">Stieleria neptunia</name>
    <dbReference type="NCBI Taxonomy" id="2527979"/>
    <lineage>
        <taxon>Bacteria</taxon>
        <taxon>Pseudomonadati</taxon>
        <taxon>Planctomycetota</taxon>
        <taxon>Planctomycetia</taxon>
        <taxon>Pirellulales</taxon>
        <taxon>Pirellulaceae</taxon>
        <taxon>Stieleria</taxon>
    </lineage>
</organism>
<evidence type="ECO:0000313" key="2">
    <source>
        <dbReference type="EMBL" id="QDV45023.1"/>
    </source>
</evidence>
<evidence type="ECO:0000313" key="3">
    <source>
        <dbReference type="Proteomes" id="UP000319004"/>
    </source>
</evidence>
<evidence type="ECO:0000256" key="1">
    <source>
        <dbReference type="SAM" id="Phobius"/>
    </source>
</evidence>
<keyword evidence="1" id="KW-1133">Transmembrane helix</keyword>
<name>A0A518HW25_9BACT</name>
<proteinExistence type="predicted"/>
<dbReference type="KEGG" id="snep:Enr13x_48960"/>
<keyword evidence="1" id="KW-0472">Membrane</keyword>
<dbReference type="Proteomes" id="UP000319004">
    <property type="component" value="Chromosome"/>
</dbReference>
<dbReference type="AlphaFoldDB" id="A0A518HW25"/>
<feature type="transmembrane region" description="Helical" evidence="1">
    <location>
        <begin position="23"/>
        <end position="42"/>
    </location>
</feature>
<protein>
    <submittedName>
        <fullName evidence="2">Uncharacterized protein</fullName>
    </submittedName>
</protein>
<sequence length="85" mass="9536">MASNTVPVGDSRGSRAIRFGTHFWGLVGMWTTAAACSLAWNLREQRQNILEIGRNNAQTAYEKDLVYLRWLVGHRARDASSSQRG</sequence>
<keyword evidence="3" id="KW-1185">Reference proteome</keyword>
<keyword evidence="1" id="KW-0812">Transmembrane</keyword>